<dbReference type="SUPFAM" id="SSF88723">
    <property type="entry name" value="PIN domain-like"/>
    <property type="match status" value="1"/>
</dbReference>
<proteinExistence type="predicted"/>
<evidence type="ECO:0000313" key="2">
    <source>
        <dbReference type="EMBL" id="RNM40892.1"/>
    </source>
</evidence>
<evidence type="ECO:0000313" key="4">
    <source>
        <dbReference type="Proteomes" id="UP000270112"/>
    </source>
</evidence>
<dbReference type="Proteomes" id="UP000270112">
    <property type="component" value="Unassembled WGS sequence"/>
</dbReference>
<reference evidence="2" key="3">
    <citation type="journal article" date="2019" name="Microbiol. Resour. Announc.">
        <title>Draft Genome Sequences of Type Strains of Gordonibacter faecihominis, Paraeggerthella hongkongensis, Parvibacter caecicola,Slackia equolifaciens, Slackia faecicanis, and Slackia isoflavoniconvertens.</title>
        <authorList>
            <person name="Danylec N."/>
            <person name="Stoll D.A."/>
            <person name="Dotsch A."/>
            <person name="Huch M."/>
        </authorList>
    </citation>
    <scope>NUCLEOTIDE SEQUENCE</scope>
    <source>
        <strain evidence="2">DSM 16107</strain>
    </source>
</reference>
<dbReference type="InterPro" id="IPR029060">
    <property type="entry name" value="PIN-like_dom_sf"/>
</dbReference>
<dbReference type="OrthoDB" id="3175275at2"/>
<protein>
    <submittedName>
        <fullName evidence="2">Nucleotide-binding protein</fullName>
    </submittedName>
</protein>
<dbReference type="EMBL" id="QICC01000059">
    <property type="protein sequence ID" value="RNM40892.1"/>
    <property type="molecule type" value="Genomic_DNA"/>
</dbReference>
<dbReference type="RefSeq" id="WP_114546756.1">
    <property type="nucleotide sequence ID" value="NZ_CALJMG010000014.1"/>
</dbReference>
<comment type="caution">
    <text evidence="2">The sequence shown here is derived from an EMBL/GenBank/DDBJ whole genome shotgun (WGS) entry which is preliminary data.</text>
</comment>
<keyword evidence="3" id="KW-1185">Reference proteome</keyword>
<evidence type="ECO:0000313" key="1">
    <source>
        <dbReference type="EMBL" id="RDB68114.1"/>
    </source>
</evidence>
<gene>
    <name evidence="1" type="ORF">C1876_10890</name>
    <name evidence="2" type="ORF">DMP09_12300</name>
</gene>
<reference evidence="1 3" key="1">
    <citation type="journal article" date="2018" name="Elife">
        <title>Discovery and characterization of a prevalent human gut bacterial enzyme sufficient for the inactivation of a family of plant toxins.</title>
        <authorList>
            <person name="Koppel N."/>
            <person name="Bisanz J.E."/>
            <person name="Pandelia M.E."/>
            <person name="Turnbaugh P.J."/>
            <person name="Balskus E.P."/>
        </authorList>
    </citation>
    <scope>NUCLEOTIDE SEQUENCE [LARGE SCALE GENOMIC DNA]</scope>
    <source>
        <strain evidence="1 3">DSM 16107</strain>
    </source>
</reference>
<dbReference type="AlphaFoldDB" id="A0A3N0IX49"/>
<reference evidence="4" key="2">
    <citation type="submission" date="2018-05" db="EMBL/GenBank/DDBJ databases">
        <title>Genome Sequencing of selected type strains of the family Eggerthellaceae.</title>
        <authorList>
            <person name="Danylec N."/>
            <person name="Stoll D.A."/>
            <person name="Doetsch A."/>
            <person name="Huch M."/>
        </authorList>
    </citation>
    <scope>NUCLEOTIDE SEQUENCE [LARGE SCALE GENOMIC DNA]</scope>
    <source>
        <strain evidence="4">DSM 16107</strain>
    </source>
</reference>
<dbReference type="Proteomes" id="UP000253817">
    <property type="component" value="Unassembled WGS sequence"/>
</dbReference>
<dbReference type="EMBL" id="PPTT01000018">
    <property type="protein sequence ID" value="RDB68114.1"/>
    <property type="molecule type" value="Genomic_DNA"/>
</dbReference>
<evidence type="ECO:0000313" key="3">
    <source>
        <dbReference type="Proteomes" id="UP000253817"/>
    </source>
</evidence>
<accession>A0A3N0IX49</accession>
<name>A0A3N0IX49_9ACTN</name>
<organism evidence="2 4">
    <name type="scientific">Eggerthella sinensis</name>
    <dbReference type="NCBI Taxonomy" id="242230"/>
    <lineage>
        <taxon>Bacteria</taxon>
        <taxon>Bacillati</taxon>
        <taxon>Actinomycetota</taxon>
        <taxon>Coriobacteriia</taxon>
        <taxon>Eggerthellales</taxon>
        <taxon>Eggerthellaceae</taxon>
        <taxon>Eggerthella</taxon>
    </lineage>
</organism>
<sequence>MFTIIDETVILRYVLDDNKKQAEEAASVIASGRAYTYPEIIARVAVTLRDVYHVPRTMIGETLTMLLDDICVNEEDIIRLACRYFGSTPLDFTDCMLIARNVLRGYRVLSFDKSVLKRMLPL</sequence>